<dbReference type="AlphaFoldDB" id="A0A5K7XIV0"/>
<protein>
    <submittedName>
        <fullName evidence="1">Uncharacterized protein</fullName>
    </submittedName>
</protein>
<dbReference type="KEGG" id="lpav:PLANPX_6020"/>
<name>A0A5K7XIV0_9BACT</name>
<dbReference type="Proteomes" id="UP000326837">
    <property type="component" value="Chromosome"/>
</dbReference>
<sequence>MQVFFARLAAQLTNARQAFVERRFFADFRGDLAAIPAASLSRIQGKRFP</sequence>
<evidence type="ECO:0000313" key="2">
    <source>
        <dbReference type="Proteomes" id="UP000326837"/>
    </source>
</evidence>
<reference evidence="2" key="1">
    <citation type="submission" date="2019-10" db="EMBL/GenBank/DDBJ databases">
        <title>Lacipirellula parvula gen. nov., sp. nov., representing a lineage of planctomycetes widespread in freshwater anoxic habitats, and description of the family Lacipirellulaceae.</title>
        <authorList>
            <person name="Dedysh S.N."/>
            <person name="Kulichevskaya I.S."/>
            <person name="Beletsky A.V."/>
            <person name="Rakitin A.L."/>
            <person name="Mardanov A.V."/>
            <person name="Ivanova A.A."/>
            <person name="Saltykova V.X."/>
            <person name="Rijpstra W.I.C."/>
            <person name="Sinninghe Damste J.S."/>
            <person name="Ravin N.V."/>
        </authorList>
    </citation>
    <scope>NUCLEOTIDE SEQUENCE [LARGE SCALE GENOMIC DNA]</scope>
    <source>
        <strain evidence="2">PX69</strain>
    </source>
</reference>
<proteinExistence type="predicted"/>
<evidence type="ECO:0000313" key="1">
    <source>
        <dbReference type="EMBL" id="BBO36408.1"/>
    </source>
</evidence>
<gene>
    <name evidence="1" type="ORF">PLANPX_6020</name>
</gene>
<dbReference type="EMBL" id="AP021861">
    <property type="protein sequence ID" value="BBO36408.1"/>
    <property type="molecule type" value="Genomic_DNA"/>
</dbReference>
<accession>A0A5K7XIV0</accession>
<organism evidence="1 2">
    <name type="scientific">Lacipirellula parvula</name>
    <dbReference type="NCBI Taxonomy" id="2650471"/>
    <lineage>
        <taxon>Bacteria</taxon>
        <taxon>Pseudomonadati</taxon>
        <taxon>Planctomycetota</taxon>
        <taxon>Planctomycetia</taxon>
        <taxon>Pirellulales</taxon>
        <taxon>Lacipirellulaceae</taxon>
        <taxon>Lacipirellula</taxon>
    </lineage>
</organism>
<keyword evidence="2" id="KW-1185">Reference proteome</keyword>